<name>A0A2K3CV22_CHLRE</name>
<dbReference type="OrthoDB" id="302966at2759"/>
<dbReference type="ExpressionAtlas" id="A0A2K3CV22">
    <property type="expression patterns" value="baseline and differential"/>
</dbReference>
<sequence>MYDSARPGGGRGGGNRGGSRSGSAWGGGGGGGGLSSARRYGSTTRTGGGRPQKYDKNKFLQANFRFLVSDALDMAAYEADAEKMLDWDDVLQVEMASAVAVQCLISLDSPPLCPQITPCGHVLKFAAHKHRTPGPYMFHRMRHMGVHSVRATPTTSAKCCWGPSVTQGELGPRESRRSAPCPLCFSPVVARELRLVRIRSVAPPRPGQQLTMTLIRRTRTSIIPQPVAAPTQEAAAQGQGLGAETAGAGCSGRESGDGGGGAKATLFVKFVVVGGGCTSELWRAAAEQLAGCANQLLAEGGLDAAHEAPFVYGALEQLAAGEEVGGAPRGGAGGARAAGGQGGAGSGAGRVGAGGGGGGQKMFTTAVTGGHEPAAAAEHQRRHQHPQQQQQQPTKPAKEFPSLAPLATSLTPASPSGSSRNGATGPMKQPLPPQQQQQQAVKPPACGPGSGAKGAIAAAAGVW</sequence>
<dbReference type="Gramene" id="PNW72132">
    <property type="protein sequence ID" value="PNW72132"/>
    <property type="gene ID" value="CHLRE_16g681251v5"/>
</dbReference>
<proteinExistence type="predicted"/>
<keyword evidence="5" id="KW-1185">Reference proteome</keyword>
<dbReference type="KEGG" id="cre:CHLRE_16g681251v5"/>
<reference evidence="4 5" key="1">
    <citation type="journal article" date="2007" name="Science">
        <title>The Chlamydomonas genome reveals the evolution of key animal and plant functions.</title>
        <authorList>
            <person name="Merchant S.S."/>
            <person name="Prochnik S.E."/>
            <person name="Vallon O."/>
            <person name="Harris E.H."/>
            <person name="Karpowicz S.J."/>
            <person name="Witman G.B."/>
            <person name="Terry A."/>
            <person name="Salamov A."/>
            <person name="Fritz-Laylin L.K."/>
            <person name="Marechal-Drouard L."/>
            <person name="Marshall W.F."/>
            <person name="Qu L.H."/>
            <person name="Nelson D.R."/>
            <person name="Sanderfoot A.A."/>
            <person name="Spalding M.H."/>
            <person name="Kapitonov V.V."/>
            <person name="Ren Q."/>
            <person name="Ferris P."/>
            <person name="Lindquist E."/>
            <person name="Shapiro H."/>
            <person name="Lucas S.M."/>
            <person name="Grimwood J."/>
            <person name="Schmutz J."/>
            <person name="Cardol P."/>
            <person name="Cerutti H."/>
            <person name="Chanfreau G."/>
            <person name="Chen C.L."/>
            <person name="Cognat V."/>
            <person name="Croft M.T."/>
            <person name="Dent R."/>
            <person name="Dutcher S."/>
            <person name="Fernandez E."/>
            <person name="Fukuzawa H."/>
            <person name="Gonzalez-Ballester D."/>
            <person name="Gonzalez-Halphen D."/>
            <person name="Hallmann A."/>
            <person name="Hanikenne M."/>
            <person name="Hippler M."/>
            <person name="Inwood W."/>
            <person name="Jabbari K."/>
            <person name="Kalanon M."/>
            <person name="Kuras R."/>
            <person name="Lefebvre P.A."/>
            <person name="Lemaire S.D."/>
            <person name="Lobanov A.V."/>
            <person name="Lohr M."/>
            <person name="Manuell A."/>
            <person name="Meier I."/>
            <person name="Mets L."/>
            <person name="Mittag M."/>
            <person name="Mittelmeier T."/>
            <person name="Moroney J.V."/>
            <person name="Moseley J."/>
            <person name="Napoli C."/>
            <person name="Nedelcu A.M."/>
            <person name="Niyogi K."/>
            <person name="Novoselov S.V."/>
            <person name="Paulsen I.T."/>
            <person name="Pazour G."/>
            <person name="Purton S."/>
            <person name="Ral J.P."/>
            <person name="Riano-Pachon D.M."/>
            <person name="Riekhof W."/>
            <person name="Rymarquis L."/>
            <person name="Schroda M."/>
            <person name="Stern D."/>
            <person name="Umen J."/>
            <person name="Willows R."/>
            <person name="Wilson N."/>
            <person name="Zimmer S.L."/>
            <person name="Allmer J."/>
            <person name="Balk J."/>
            <person name="Bisova K."/>
            <person name="Chen C.J."/>
            <person name="Elias M."/>
            <person name="Gendler K."/>
            <person name="Hauser C."/>
            <person name="Lamb M.R."/>
            <person name="Ledford H."/>
            <person name="Long J.C."/>
            <person name="Minagawa J."/>
            <person name="Page M.D."/>
            <person name="Pan J."/>
            <person name="Pootakham W."/>
            <person name="Roje S."/>
            <person name="Rose A."/>
            <person name="Stahlberg E."/>
            <person name="Terauchi A.M."/>
            <person name="Yang P."/>
            <person name="Ball S."/>
            <person name="Bowler C."/>
            <person name="Dieckmann C.L."/>
            <person name="Gladyshev V.N."/>
            <person name="Green P."/>
            <person name="Jorgensen R."/>
            <person name="Mayfield S."/>
            <person name="Mueller-Roeber B."/>
            <person name="Rajamani S."/>
            <person name="Sayre R.T."/>
            <person name="Brokstein P."/>
            <person name="Dubchak I."/>
            <person name="Goodstein D."/>
            <person name="Hornick L."/>
            <person name="Huang Y.W."/>
            <person name="Jhaveri J."/>
            <person name="Luo Y."/>
            <person name="Martinez D."/>
            <person name="Ngau W.C."/>
            <person name="Otillar B."/>
            <person name="Poliakov A."/>
            <person name="Porter A."/>
            <person name="Szajkowski L."/>
            <person name="Werner G."/>
            <person name="Zhou K."/>
            <person name="Grigoriev I.V."/>
            <person name="Rokhsar D.S."/>
            <person name="Grossman A.R."/>
        </authorList>
    </citation>
    <scope>NUCLEOTIDE SEQUENCE [LARGE SCALE GENOMIC DNA]</scope>
    <source>
        <strain evidence="5">CC-503</strain>
    </source>
</reference>
<organism evidence="4 5">
    <name type="scientific">Chlamydomonas reinhardtii</name>
    <name type="common">Chlamydomonas smithii</name>
    <dbReference type="NCBI Taxonomy" id="3055"/>
    <lineage>
        <taxon>Eukaryota</taxon>
        <taxon>Viridiplantae</taxon>
        <taxon>Chlorophyta</taxon>
        <taxon>core chlorophytes</taxon>
        <taxon>Chlorophyceae</taxon>
        <taxon>CS clade</taxon>
        <taxon>Chlamydomonadales</taxon>
        <taxon>Chlamydomonadaceae</taxon>
        <taxon>Chlamydomonas</taxon>
    </lineage>
</organism>
<feature type="region of interest" description="Disordered" evidence="3">
    <location>
        <begin position="1"/>
        <end position="54"/>
    </location>
</feature>
<feature type="compositionally biased region" description="Gly residues" evidence="3">
    <location>
        <begin position="7"/>
        <end position="34"/>
    </location>
</feature>
<evidence type="ECO:0000313" key="5">
    <source>
        <dbReference type="Proteomes" id="UP000006906"/>
    </source>
</evidence>
<accession>A0A2K3CV22</accession>
<evidence type="ECO:0000256" key="3">
    <source>
        <dbReference type="SAM" id="MobiDB-lite"/>
    </source>
</evidence>
<dbReference type="InterPro" id="IPR039739">
    <property type="entry name" value="MAG2/RNF10"/>
</dbReference>
<dbReference type="PANTHER" id="PTHR12983">
    <property type="entry name" value="RING FINGER 10 FAMILY MEMBER"/>
    <property type="match status" value="1"/>
</dbReference>
<feature type="compositionally biased region" description="Low complexity" evidence="3">
    <location>
        <begin position="35"/>
        <end position="45"/>
    </location>
</feature>
<dbReference type="GeneID" id="5717552"/>
<dbReference type="InParanoid" id="A0A2K3CV22"/>
<evidence type="ECO:0000313" key="4">
    <source>
        <dbReference type="EMBL" id="PNW72132.1"/>
    </source>
</evidence>
<dbReference type="Proteomes" id="UP000006906">
    <property type="component" value="Chromosome 16"/>
</dbReference>
<gene>
    <name evidence="4" type="ORF">CHLRE_16g681251v5</name>
</gene>
<protein>
    <submittedName>
        <fullName evidence="4">Uncharacterized protein</fullName>
    </submittedName>
</protein>
<dbReference type="AlphaFoldDB" id="A0A2K3CV22"/>
<dbReference type="GO" id="GO:0005737">
    <property type="term" value="C:cytoplasm"/>
    <property type="evidence" value="ECO:0007669"/>
    <property type="project" value="UniProtKB-SubCell"/>
</dbReference>
<feature type="compositionally biased region" description="Low complexity" evidence="3">
    <location>
        <begin position="453"/>
        <end position="463"/>
    </location>
</feature>
<dbReference type="EMBL" id="CM008977">
    <property type="protein sequence ID" value="PNW72132.1"/>
    <property type="molecule type" value="Genomic_DNA"/>
</dbReference>
<feature type="compositionally biased region" description="Polar residues" evidence="3">
    <location>
        <begin position="408"/>
        <end position="422"/>
    </location>
</feature>
<evidence type="ECO:0000256" key="2">
    <source>
        <dbReference type="ARBA" id="ARBA00022490"/>
    </source>
</evidence>
<dbReference type="RefSeq" id="XP_042916011.1">
    <property type="nucleotide sequence ID" value="XM_043071427.1"/>
</dbReference>
<dbReference type="GO" id="GO:0045944">
    <property type="term" value="P:positive regulation of transcription by RNA polymerase II"/>
    <property type="evidence" value="ECO:0000318"/>
    <property type="project" value="GO_Central"/>
</dbReference>
<feature type="region of interest" description="Disordered" evidence="3">
    <location>
        <begin position="331"/>
        <end position="463"/>
    </location>
</feature>
<feature type="compositionally biased region" description="Gly residues" evidence="3">
    <location>
        <begin position="331"/>
        <end position="360"/>
    </location>
</feature>
<keyword evidence="2" id="KW-0963">Cytoplasm</keyword>
<dbReference type="GO" id="GO:0000976">
    <property type="term" value="F:transcription cis-regulatory region binding"/>
    <property type="evidence" value="ECO:0000318"/>
    <property type="project" value="GO_Central"/>
</dbReference>
<evidence type="ECO:0000256" key="1">
    <source>
        <dbReference type="ARBA" id="ARBA00004496"/>
    </source>
</evidence>
<comment type="subcellular location">
    <subcellularLocation>
        <location evidence="1">Cytoplasm</location>
    </subcellularLocation>
</comment>
<dbReference type="PANTHER" id="PTHR12983:SF9">
    <property type="entry name" value="E3 UBIQUITIN-PROTEIN LIGASE RNF10"/>
    <property type="match status" value="1"/>
</dbReference>